<reference evidence="4 5" key="1">
    <citation type="journal article" date="2012" name="J. Am. Chem. Soc.">
        <title>Bacterial biosynthesis and maturation of the didemnin anti-cancer agents.</title>
        <authorList>
            <person name="Xu Y."/>
            <person name="Kersten R.D."/>
            <person name="Nam S.J."/>
            <person name="Lu L."/>
            <person name="Al-Suwailem A.M."/>
            <person name="Zheng H."/>
            <person name="Fenical W."/>
            <person name="Dorrestein P.C."/>
            <person name="Moore B.S."/>
            <person name="Qian P.Y."/>
        </authorList>
    </citation>
    <scope>NUCLEOTIDE SEQUENCE [LARGE SCALE GENOMIC DNA]</scope>
    <source>
        <strain evidence="4 5">KA081020-065</strain>
    </source>
</reference>
<dbReference type="GO" id="GO:0016491">
    <property type="term" value="F:oxidoreductase activity"/>
    <property type="evidence" value="ECO:0007669"/>
    <property type="project" value="UniProtKB-KW"/>
</dbReference>
<accession>I3TIP6</accession>
<dbReference type="Proteomes" id="UP000005258">
    <property type="component" value="Chromosome"/>
</dbReference>
<protein>
    <submittedName>
        <fullName evidence="4">Short-chain dehydrogenase/reductase SDR</fullName>
    </submittedName>
</protein>
<evidence type="ECO:0000313" key="5">
    <source>
        <dbReference type="Proteomes" id="UP000005258"/>
    </source>
</evidence>
<keyword evidence="5" id="KW-1185">Reference proteome</keyword>
<dbReference type="SUPFAM" id="SSF51735">
    <property type="entry name" value="NAD(P)-binding Rossmann-fold domains"/>
    <property type="match status" value="1"/>
</dbReference>
<dbReference type="HOGENOM" id="CLU_010194_2_10_5"/>
<name>I3TIP6_TISMK</name>
<dbReference type="AlphaFoldDB" id="I3TIP6"/>
<gene>
    <name evidence="4" type="ordered locus">TMO_0795</name>
</gene>
<evidence type="ECO:0000256" key="1">
    <source>
        <dbReference type="ARBA" id="ARBA00006484"/>
    </source>
</evidence>
<keyword evidence="2" id="KW-0560">Oxidoreductase</keyword>
<dbReference type="RefSeq" id="WP_014744314.1">
    <property type="nucleotide sequence ID" value="NC_017956.1"/>
</dbReference>
<dbReference type="InterPro" id="IPR036291">
    <property type="entry name" value="NAD(P)-bd_dom_sf"/>
</dbReference>
<dbReference type="PANTHER" id="PTHR44196">
    <property type="entry name" value="DEHYDROGENASE/REDUCTASE SDR FAMILY MEMBER 7B"/>
    <property type="match status" value="1"/>
</dbReference>
<evidence type="ECO:0000313" key="4">
    <source>
        <dbReference type="EMBL" id="AFK52634.1"/>
    </source>
</evidence>
<dbReference type="STRING" id="1110502.TMO_0795"/>
<dbReference type="PRINTS" id="PR00081">
    <property type="entry name" value="GDHRDH"/>
</dbReference>
<comment type="similarity">
    <text evidence="1 3">Belongs to the short-chain dehydrogenases/reductases (SDR) family.</text>
</comment>
<dbReference type="PANTHER" id="PTHR44196:SF1">
    <property type="entry name" value="DEHYDROGENASE_REDUCTASE SDR FAMILY MEMBER 7B"/>
    <property type="match status" value="1"/>
</dbReference>
<sequence length="252" mass="26686">MRLMTDQPLSGQVVWVTGAGSGIGEAGAVALAEAGAVVYLSGRRAEPLEAVAGRIRDAGGQALIALLDVADKAEVKRVADEILAAQGRIDILINSAGLNVPERAWNVVSPDGWDQVIRVDLDGAFYCTHAVLPAMRKAGGGLIINVSSWAGRYDTRLTGPAYNSAKHAMLAMNASLNIEEGQNGIRACAICPGEVNTPILDRRPVPVSAEDKARMLQSEDLGATIRFVATMPAHVCLNEILISPTWNRLNVI</sequence>
<dbReference type="GO" id="GO:0016020">
    <property type="term" value="C:membrane"/>
    <property type="evidence" value="ECO:0007669"/>
    <property type="project" value="TreeGrafter"/>
</dbReference>
<dbReference type="Pfam" id="PF00106">
    <property type="entry name" value="adh_short"/>
    <property type="match status" value="1"/>
</dbReference>
<dbReference type="CDD" id="cd05233">
    <property type="entry name" value="SDR_c"/>
    <property type="match status" value="1"/>
</dbReference>
<dbReference type="KEGG" id="tmo:TMO_0795"/>
<evidence type="ECO:0000256" key="2">
    <source>
        <dbReference type="ARBA" id="ARBA00023002"/>
    </source>
</evidence>
<dbReference type="PRINTS" id="PR00080">
    <property type="entry name" value="SDRFAMILY"/>
</dbReference>
<evidence type="ECO:0000256" key="3">
    <source>
        <dbReference type="RuleBase" id="RU000363"/>
    </source>
</evidence>
<dbReference type="EMBL" id="CP003236">
    <property type="protein sequence ID" value="AFK52634.1"/>
    <property type="molecule type" value="Genomic_DNA"/>
</dbReference>
<dbReference type="eggNOG" id="COG4221">
    <property type="taxonomic scope" value="Bacteria"/>
</dbReference>
<organism evidence="4 5">
    <name type="scientific">Tistrella mobilis (strain KA081020-065)</name>
    <dbReference type="NCBI Taxonomy" id="1110502"/>
    <lineage>
        <taxon>Bacteria</taxon>
        <taxon>Pseudomonadati</taxon>
        <taxon>Pseudomonadota</taxon>
        <taxon>Alphaproteobacteria</taxon>
        <taxon>Geminicoccales</taxon>
        <taxon>Geminicoccaceae</taxon>
        <taxon>Tistrella</taxon>
    </lineage>
</organism>
<dbReference type="Gene3D" id="3.40.50.720">
    <property type="entry name" value="NAD(P)-binding Rossmann-like Domain"/>
    <property type="match status" value="1"/>
</dbReference>
<dbReference type="InterPro" id="IPR002347">
    <property type="entry name" value="SDR_fam"/>
</dbReference>
<proteinExistence type="inferred from homology"/>